<dbReference type="AlphaFoldDB" id="A0AAU8JFL6"/>
<organism evidence="2">
    <name type="scientific">Planktothricoides raciborskii GIHE-MW2</name>
    <dbReference type="NCBI Taxonomy" id="2792601"/>
    <lineage>
        <taxon>Bacteria</taxon>
        <taxon>Bacillati</taxon>
        <taxon>Cyanobacteriota</taxon>
        <taxon>Cyanophyceae</taxon>
        <taxon>Oscillatoriophycideae</taxon>
        <taxon>Oscillatoriales</taxon>
        <taxon>Oscillatoriaceae</taxon>
        <taxon>Planktothricoides</taxon>
    </lineage>
</organism>
<sequence length="53" mass="5870">MSGNTEGIIGVLCAIALACIATFSLTQYLQISRELEQTQLEYRGYQEGVKDSR</sequence>
<feature type="transmembrane region" description="Helical" evidence="1">
    <location>
        <begin position="6"/>
        <end position="25"/>
    </location>
</feature>
<evidence type="ECO:0000313" key="2">
    <source>
        <dbReference type="EMBL" id="XCM37307.1"/>
    </source>
</evidence>
<dbReference type="EMBL" id="CP159837">
    <property type="protein sequence ID" value="XCM37307.1"/>
    <property type="molecule type" value="Genomic_DNA"/>
</dbReference>
<name>A0AAU8JFL6_9CYAN</name>
<dbReference type="RefSeq" id="WP_190878191.1">
    <property type="nucleotide sequence ID" value="NZ_CP159837.1"/>
</dbReference>
<accession>A0AAU8JFL6</accession>
<reference evidence="2" key="1">
    <citation type="submission" date="2024-07" db="EMBL/GenBank/DDBJ databases">
        <authorList>
            <person name="Kim Y.J."/>
            <person name="Jeong J.Y."/>
        </authorList>
    </citation>
    <scope>NUCLEOTIDE SEQUENCE</scope>
    <source>
        <strain evidence="2">GIHE-MW2</strain>
    </source>
</reference>
<gene>
    <name evidence="2" type="ORF">ABWT76_000056</name>
</gene>
<proteinExistence type="predicted"/>
<keyword evidence="1" id="KW-1133">Transmembrane helix</keyword>
<keyword evidence="1" id="KW-0472">Membrane</keyword>
<evidence type="ECO:0000256" key="1">
    <source>
        <dbReference type="SAM" id="Phobius"/>
    </source>
</evidence>
<protein>
    <submittedName>
        <fullName evidence="2">Uncharacterized protein</fullName>
    </submittedName>
</protein>
<keyword evidence="1" id="KW-0812">Transmembrane</keyword>